<proteinExistence type="predicted"/>
<evidence type="ECO:0000313" key="1">
    <source>
        <dbReference type="EMBL" id="KAJ8964790.1"/>
    </source>
</evidence>
<organism evidence="1 2">
    <name type="scientific">Rhamnusium bicolor</name>
    <dbReference type="NCBI Taxonomy" id="1586634"/>
    <lineage>
        <taxon>Eukaryota</taxon>
        <taxon>Metazoa</taxon>
        <taxon>Ecdysozoa</taxon>
        <taxon>Arthropoda</taxon>
        <taxon>Hexapoda</taxon>
        <taxon>Insecta</taxon>
        <taxon>Pterygota</taxon>
        <taxon>Neoptera</taxon>
        <taxon>Endopterygota</taxon>
        <taxon>Coleoptera</taxon>
        <taxon>Polyphaga</taxon>
        <taxon>Cucujiformia</taxon>
        <taxon>Chrysomeloidea</taxon>
        <taxon>Cerambycidae</taxon>
        <taxon>Lepturinae</taxon>
        <taxon>Rhagiini</taxon>
        <taxon>Rhamnusium</taxon>
    </lineage>
</organism>
<dbReference type="EMBL" id="JANEYF010001313">
    <property type="protein sequence ID" value="KAJ8964790.1"/>
    <property type="molecule type" value="Genomic_DNA"/>
</dbReference>
<name>A0AAV8ZJD6_9CUCU</name>
<dbReference type="Proteomes" id="UP001162156">
    <property type="component" value="Unassembled WGS sequence"/>
</dbReference>
<gene>
    <name evidence="1" type="ORF">NQ314_004597</name>
</gene>
<comment type="caution">
    <text evidence="1">The sequence shown here is derived from an EMBL/GenBank/DDBJ whole genome shotgun (WGS) entry which is preliminary data.</text>
</comment>
<reference evidence="1" key="1">
    <citation type="journal article" date="2023" name="Insect Mol. Biol.">
        <title>Genome sequencing provides insights into the evolution of gene families encoding plant cell wall-degrading enzymes in longhorned beetles.</title>
        <authorList>
            <person name="Shin N.R."/>
            <person name="Okamura Y."/>
            <person name="Kirsch R."/>
            <person name="Pauchet Y."/>
        </authorList>
    </citation>
    <scope>NUCLEOTIDE SEQUENCE</scope>
    <source>
        <strain evidence="1">RBIC_L_NR</strain>
    </source>
</reference>
<evidence type="ECO:0000313" key="2">
    <source>
        <dbReference type="Proteomes" id="UP001162156"/>
    </source>
</evidence>
<accession>A0AAV8ZJD6</accession>
<dbReference type="AlphaFoldDB" id="A0AAV8ZJD6"/>
<protein>
    <submittedName>
        <fullName evidence="1">Uncharacterized protein</fullName>
    </submittedName>
</protein>
<keyword evidence="2" id="KW-1185">Reference proteome</keyword>
<sequence>MASKTVIGKLGDFNHLNNDFSVFKVKLKQWFVVNGISKHEVKHAILISSLNDEMYILLRNLCVTKEPDTEKLEELMQKLEIHCAPVQSLFTAREKLYHAIKSNTEGVSECAARVHNLANQC</sequence>